<dbReference type="Pfam" id="PF03737">
    <property type="entry name" value="RraA-like"/>
    <property type="match status" value="1"/>
</dbReference>
<dbReference type="GO" id="GO:0032259">
    <property type="term" value="P:methylation"/>
    <property type="evidence" value="ECO:0007669"/>
    <property type="project" value="UniProtKB-KW"/>
</dbReference>
<dbReference type="HOGENOM" id="CLU_072626_0_1_1"/>
<dbReference type="InterPro" id="IPR005493">
    <property type="entry name" value="RraA/RraA-like"/>
</dbReference>
<evidence type="ECO:0000256" key="2">
    <source>
        <dbReference type="SAM" id="MobiDB-lite"/>
    </source>
</evidence>
<dbReference type="STRING" id="1423351.A0A074RQ62"/>
<dbReference type="OrthoDB" id="1476984at2759"/>
<name>A0A074RQ62_9AGAM</name>
<comment type="caution">
    <text evidence="3">The sequence shown here is derived from an EMBL/GenBank/DDBJ whole genome shotgun (WGS) entry which is preliminary data.</text>
</comment>
<dbReference type="InterPro" id="IPR036704">
    <property type="entry name" value="RraA/RraA-like_sf"/>
</dbReference>
<dbReference type="Gene3D" id="3.50.30.40">
    <property type="entry name" value="Ribonuclease E inhibitor RraA/RraA-like"/>
    <property type="match status" value="1"/>
</dbReference>
<evidence type="ECO:0000313" key="3">
    <source>
        <dbReference type="EMBL" id="KEP49009.1"/>
    </source>
</evidence>
<dbReference type="EMBL" id="AZST01000422">
    <property type="protein sequence ID" value="KEP49009.1"/>
    <property type="molecule type" value="Genomic_DNA"/>
</dbReference>
<keyword evidence="1" id="KW-0460">Magnesium</keyword>
<dbReference type="Proteomes" id="UP000027456">
    <property type="component" value="Unassembled WGS sequence"/>
</dbReference>
<feature type="region of interest" description="Disordered" evidence="2">
    <location>
        <begin position="1"/>
        <end position="59"/>
    </location>
</feature>
<keyword evidence="4" id="KW-1185">Reference proteome</keyword>
<evidence type="ECO:0000256" key="1">
    <source>
        <dbReference type="PIRSR" id="PIRSR605493-1"/>
    </source>
</evidence>
<keyword evidence="1" id="KW-0479">Metal-binding</keyword>
<evidence type="ECO:0000313" key="4">
    <source>
        <dbReference type="Proteomes" id="UP000027456"/>
    </source>
</evidence>
<dbReference type="SUPFAM" id="SSF89562">
    <property type="entry name" value="RraA-like"/>
    <property type="match status" value="1"/>
</dbReference>
<dbReference type="GO" id="GO:0008168">
    <property type="term" value="F:methyltransferase activity"/>
    <property type="evidence" value="ECO:0007669"/>
    <property type="project" value="UniProtKB-KW"/>
</dbReference>
<accession>A0A074RQ62</accession>
<sequence>MPDSGNFDVWVWNSAHPEQPSRSRPNTRAPSKFPRARRWRADESPVLSSPESSFSSPCSSSLPLATTFPKYNSTFSAKQKPHACTPMGVEPTGSRSLLLRRLEKYSTGEILYALITLGLTQNSEDSPIQHGGLLPDVFMLSPLSINPLNQAHRICGFAHTIEMTHPTESILRPARGQNFFGTISNDSIIIASPSAGTQFAVWDKSMTMHAKKQGVLGTIVNGLATDLAAHREVGFPVFSQGYSPSSQLITGLPSRTGLPVTFSPRSHFGTYYQDSLSAVKVFPGDVIVADVGGTVCVPFALAEEVLNLCNLQA</sequence>
<proteinExistence type="predicted"/>
<reference evidence="3 4" key="1">
    <citation type="submission" date="2013-12" db="EMBL/GenBank/DDBJ databases">
        <authorList>
            <person name="Cubeta M."/>
            <person name="Pakala S."/>
            <person name="Fedorova N."/>
            <person name="Thomas E."/>
            <person name="Dean R."/>
            <person name="Jabaji S."/>
            <person name="Neate S."/>
            <person name="Toda T."/>
            <person name="Tavantzis S."/>
            <person name="Vilgalys R."/>
            <person name="Bharathan N."/>
            <person name="Pakala S."/>
            <person name="Losada L.S."/>
            <person name="Zafar N."/>
            <person name="Nierman W."/>
        </authorList>
    </citation>
    <scope>NUCLEOTIDE SEQUENCE [LARGE SCALE GENOMIC DNA]</scope>
    <source>
        <strain evidence="3 4">123E</strain>
    </source>
</reference>
<dbReference type="GO" id="GO:0046872">
    <property type="term" value="F:metal ion binding"/>
    <property type="evidence" value="ECO:0007669"/>
    <property type="project" value="UniProtKB-KW"/>
</dbReference>
<keyword evidence="3" id="KW-0489">Methyltransferase</keyword>
<feature type="compositionally biased region" description="Polar residues" evidence="2">
    <location>
        <begin position="20"/>
        <end position="29"/>
    </location>
</feature>
<protein>
    <submittedName>
        <fullName evidence="3">Demethylmenaquinone methyltransferase</fullName>
    </submittedName>
</protein>
<comment type="cofactor">
    <cofactor evidence="1">
        <name>Mg(2+)</name>
        <dbReference type="ChEBI" id="CHEBI:18420"/>
    </cofactor>
</comment>
<organism evidence="3 4">
    <name type="scientific">Rhizoctonia solani 123E</name>
    <dbReference type="NCBI Taxonomy" id="1423351"/>
    <lineage>
        <taxon>Eukaryota</taxon>
        <taxon>Fungi</taxon>
        <taxon>Dikarya</taxon>
        <taxon>Basidiomycota</taxon>
        <taxon>Agaricomycotina</taxon>
        <taxon>Agaricomycetes</taxon>
        <taxon>Cantharellales</taxon>
        <taxon>Ceratobasidiaceae</taxon>
        <taxon>Rhizoctonia</taxon>
    </lineage>
</organism>
<dbReference type="AlphaFoldDB" id="A0A074RQ62"/>
<feature type="binding site" evidence="1">
    <location>
        <position position="226"/>
    </location>
    <ligand>
        <name>Mg(2+)</name>
        <dbReference type="ChEBI" id="CHEBI:18420"/>
    </ligand>
</feature>
<feature type="compositionally biased region" description="Low complexity" evidence="2">
    <location>
        <begin position="44"/>
        <end position="59"/>
    </location>
</feature>
<gene>
    <name evidence="3" type="ORF">V565_110340</name>
</gene>
<dbReference type="CDD" id="cd16841">
    <property type="entry name" value="RraA_family"/>
    <property type="match status" value="1"/>
</dbReference>
<keyword evidence="3" id="KW-0808">Transferase</keyword>